<organism evidence="16 17">
    <name type="scientific">Actinomadura mexicana</name>
    <dbReference type="NCBI Taxonomy" id="134959"/>
    <lineage>
        <taxon>Bacteria</taxon>
        <taxon>Bacillati</taxon>
        <taxon>Actinomycetota</taxon>
        <taxon>Actinomycetes</taxon>
        <taxon>Streptosporangiales</taxon>
        <taxon>Thermomonosporaceae</taxon>
        <taxon>Actinomadura</taxon>
    </lineage>
</organism>
<dbReference type="EMBL" id="FZNP01000003">
    <property type="protein sequence ID" value="SNR52498.1"/>
    <property type="molecule type" value="Genomic_DNA"/>
</dbReference>
<keyword evidence="11" id="KW-0457">Lysine biosynthesis</keyword>
<keyword evidence="6" id="KW-0028">Amino-acid biosynthesis</keyword>
<dbReference type="InterPro" id="IPR002933">
    <property type="entry name" value="Peptidase_M20"/>
</dbReference>
<evidence type="ECO:0000256" key="13">
    <source>
        <dbReference type="ARBA" id="ARBA00051301"/>
    </source>
</evidence>
<dbReference type="SUPFAM" id="SSF55031">
    <property type="entry name" value="Bacterial exopeptidase dimerisation domain"/>
    <property type="match status" value="1"/>
</dbReference>
<sequence>MGLDLCSDVVDLTAAVVDIESVSGGEESLAGAVEEALRALPHLAVERVGNNVVARTDLGRAERVVLAGHLDTVPLNGNLPSRVEGDRLYGCGTTDMKSGVAVALRLAATVEAPGRDVTYVFYDCEEVEAARNGLRHLAEYRPELLAGDFAVLMEPTGGMVEGGCQGTMRVQVTATGERAHSARAWMGSNAIHSAGAILDVLRAYEPSRPVVDGLEYHEGLNAVFISGGVAGNVIPDECVVTVNYRFAPDKSLADAEAHLRETFASFQVTVTDGAPAARPGLNHPAAAAFAAASGAEVRAKLGWTDVARFAELGVPAVNYGPGEPTLAHTRDEYVEIPLIAECEQRMRMWLEGPTTVAS</sequence>
<reference evidence="17" key="1">
    <citation type="submission" date="2017-06" db="EMBL/GenBank/DDBJ databases">
        <authorList>
            <person name="Varghese N."/>
            <person name="Submissions S."/>
        </authorList>
    </citation>
    <scope>NUCLEOTIDE SEQUENCE [LARGE SCALE GENOMIC DNA]</scope>
    <source>
        <strain evidence="17">DSM 44485</strain>
    </source>
</reference>
<keyword evidence="12" id="KW-0170">Cobalt</keyword>
<dbReference type="Pfam" id="PF01546">
    <property type="entry name" value="Peptidase_M20"/>
    <property type="match status" value="1"/>
</dbReference>
<feature type="domain" description="Peptidase M20 dimerisation" evidence="15">
    <location>
        <begin position="166"/>
        <end position="264"/>
    </location>
</feature>
<dbReference type="FunFam" id="3.30.70.360:FF:000011">
    <property type="entry name" value="Succinyl-diaminopimelate desuccinylase"/>
    <property type="match status" value="1"/>
</dbReference>
<evidence type="ECO:0000256" key="9">
    <source>
        <dbReference type="ARBA" id="ARBA00022833"/>
    </source>
</evidence>
<evidence type="ECO:0000259" key="15">
    <source>
        <dbReference type="Pfam" id="PF07687"/>
    </source>
</evidence>
<name>A0A238X1N3_9ACTN</name>
<dbReference type="PANTHER" id="PTHR43808:SF31">
    <property type="entry name" value="N-ACETYL-L-CITRULLINE DEACETYLASE"/>
    <property type="match status" value="1"/>
</dbReference>
<protein>
    <recommendedName>
        <fullName evidence="5 14">Succinyl-diaminopimelate desuccinylase</fullName>
        <ecNumber evidence="5 14">3.5.1.18</ecNumber>
    </recommendedName>
</protein>
<dbReference type="GO" id="GO:0008777">
    <property type="term" value="F:acetylornithine deacetylase activity"/>
    <property type="evidence" value="ECO:0007669"/>
    <property type="project" value="TreeGrafter"/>
</dbReference>
<evidence type="ECO:0000256" key="6">
    <source>
        <dbReference type="ARBA" id="ARBA00022605"/>
    </source>
</evidence>
<dbReference type="GO" id="GO:0009014">
    <property type="term" value="F:succinyl-diaminopimelate desuccinylase activity"/>
    <property type="evidence" value="ECO:0007669"/>
    <property type="project" value="UniProtKB-UniRule"/>
</dbReference>
<dbReference type="Gene3D" id="3.30.70.360">
    <property type="match status" value="1"/>
</dbReference>
<dbReference type="NCBIfam" id="TIGR01900">
    <property type="entry name" value="dapE-gram_pos"/>
    <property type="match status" value="1"/>
</dbReference>
<evidence type="ECO:0000313" key="17">
    <source>
        <dbReference type="Proteomes" id="UP000198420"/>
    </source>
</evidence>
<proteinExistence type="predicted"/>
<evidence type="ECO:0000256" key="8">
    <source>
        <dbReference type="ARBA" id="ARBA00022801"/>
    </source>
</evidence>
<keyword evidence="7" id="KW-0479">Metal-binding</keyword>
<comment type="catalytic activity">
    <reaction evidence="13">
        <text>N-succinyl-(2S,6S)-2,6-diaminopimelate + H2O = (2S,6S)-2,6-diaminopimelate + succinate</text>
        <dbReference type="Rhea" id="RHEA:22608"/>
        <dbReference type="ChEBI" id="CHEBI:15377"/>
        <dbReference type="ChEBI" id="CHEBI:30031"/>
        <dbReference type="ChEBI" id="CHEBI:57609"/>
        <dbReference type="ChEBI" id="CHEBI:58087"/>
        <dbReference type="EC" id="3.5.1.18"/>
    </reaction>
</comment>
<dbReference type="GO" id="GO:0019877">
    <property type="term" value="P:diaminopimelate biosynthetic process"/>
    <property type="evidence" value="ECO:0007669"/>
    <property type="project" value="UniProtKB-KW"/>
</dbReference>
<evidence type="ECO:0000256" key="5">
    <source>
        <dbReference type="ARBA" id="ARBA00011921"/>
    </source>
</evidence>
<comment type="pathway">
    <text evidence="3">Amino-acid biosynthesis; L-lysine biosynthesis via DAP pathway; LL-2,6-diaminopimelate from (S)-tetrahydrodipicolinate (succinylase route): step 3/3.</text>
</comment>
<accession>A0A238X1N3</accession>
<keyword evidence="17" id="KW-1185">Reference proteome</keyword>
<dbReference type="InterPro" id="IPR011650">
    <property type="entry name" value="Peptidase_M20_dimer"/>
</dbReference>
<dbReference type="GO" id="GO:0046872">
    <property type="term" value="F:metal ion binding"/>
    <property type="evidence" value="ECO:0007669"/>
    <property type="project" value="UniProtKB-KW"/>
</dbReference>
<evidence type="ECO:0000256" key="2">
    <source>
        <dbReference type="ARBA" id="ARBA00001947"/>
    </source>
</evidence>
<evidence type="ECO:0000256" key="3">
    <source>
        <dbReference type="ARBA" id="ARBA00005130"/>
    </source>
</evidence>
<dbReference type="PANTHER" id="PTHR43808">
    <property type="entry name" value="ACETYLORNITHINE DEACETYLASE"/>
    <property type="match status" value="1"/>
</dbReference>
<dbReference type="Pfam" id="PF07687">
    <property type="entry name" value="M20_dimer"/>
    <property type="match status" value="1"/>
</dbReference>
<dbReference type="InterPro" id="IPR036264">
    <property type="entry name" value="Bact_exopeptidase_dim_dom"/>
</dbReference>
<dbReference type="GO" id="GO:0009089">
    <property type="term" value="P:lysine biosynthetic process via diaminopimelate"/>
    <property type="evidence" value="ECO:0007669"/>
    <property type="project" value="UniProtKB-UniRule"/>
</dbReference>
<comment type="subunit">
    <text evidence="4">Homodimer.</text>
</comment>
<keyword evidence="10" id="KW-0220">Diaminopimelate biosynthesis</keyword>
<evidence type="ECO:0000256" key="10">
    <source>
        <dbReference type="ARBA" id="ARBA00022915"/>
    </source>
</evidence>
<dbReference type="AlphaFoldDB" id="A0A238X1N3"/>
<evidence type="ECO:0000256" key="1">
    <source>
        <dbReference type="ARBA" id="ARBA00001941"/>
    </source>
</evidence>
<dbReference type="Gene3D" id="3.40.630.10">
    <property type="entry name" value="Zn peptidases"/>
    <property type="match status" value="1"/>
</dbReference>
<gene>
    <name evidence="16" type="ORF">SAMN06265355_103559</name>
</gene>
<dbReference type="InterPro" id="IPR050072">
    <property type="entry name" value="Peptidase_M20A"/>
</dbReference>
<dbReference type="Proteomes" id="UP000198420">
    <property type="component" value="Unassembled WGS sequence"/>
</dbReference>
<evidence type="ECO:0000256" key="11">
    <source>
        <dbReference type="ARBA" id="ARBA00023154"/>
    </source>
</evidence>
<dbReference type="InterPro" id="IPR010174">
    <property type="entry name" value="Succinyl-DAP_deSuclase_DapE"/>
</dbReference>
<dbReference type="SUPFAM" id="SSF53187">
    <property type="entry name" value="Zn-dependent exopeptidases"/>
    <property type="match status" value="1"/>
</dbReference>
<dbReference type="OrthoDB" id="9809784at2"/>
<dbReference type="RefSeq" id="WP_089311583.1">
    <property type="nucleotide sequence ID" value="NZ_FZNP01000003.1"/>
</dbReference>
<dbReference type="GO" id="GO:0006526">
    <property type="term" value="P:L-arginine biosynthetic process"/>
    <property type="evidence" value="ECO:0007669"/>
    <property type="project" value="TreeGrafter"/>
</dbReference>
<evidence type="ECO:0000313" key="16">
    <source>
        <dbReference type="EMBL" id="SNR52498.1"/>
    </source>
</evidence>
<comment type="cofactor">
    <cofactor evidence="1">
        <name>Co(2+)</name>
        <dbReference type="ChEBI" id="CHEBI:48828"/>
    </cofactor>
</comment>
<evidence type="ECO:0000256" key="14">
    <source>
        <dbReference type="NCBIfam" id="TIGR01900"/>
    </source>
</evidence>
<keyword evidence="9" id="KW-0862">Zinc</keyword>
<dbReference type="EC" id="3.5.1.18" evidence="5 14"/>
<evidence type="ECO:0000256" key="7">
    <source>
        <dbReference type="ARBA" id="ARBA00022723"/>
    </source>
</evidence>
<comment type="cofactor">
    <cofactor evidence="2">
        <name>Zn(2+)</name>
        <dbReference type="ChEBI" id="CHEBI:29105"/>
    </cofactor>
</comment>
<keyword evidence="8" id="KW-0378">Hydrolase</keyword>
<evidence type="ECO:0000256" key="4">
    <source>
        <dbReference type="ARBA" id="ARBA00011738"/>
    </source>
</evidence>
<evidence type="ECO:0000256" key="12">
    <source>
        <dbReference type="ARBA" id="ARBA00023285"/>
    </source>
</evidence>